<organism evidence="2 3">
    <name type="scientific">Delitschia confertaspora ATCC 74209</name>
    <dbReference type="NCBI Taxonomy" id="1513339"/>
    <lineage>
        <taxon>Eukaryota</taxon>
        <taxon>Fungi</taxon>
        <taxon>Dikarya</taxon>
        <taxon>Ascomycota</taxon>
        <taxon>Pezizomycotina</taxon>
        <taxon>Dothideomycetes</taxon>
        <taxon>Pleosporomycetidae</taxon>
        <taxon>Pleosporales</taxon>
        <taxon>Delitschiaceae</taxon>
        <taxon>Delitschia</taxon>
    </lineage>
</organism>
<comment type="caution">
    <text evidence="2">The sequence shown here is derived from an EMBL/GenBank/DDBJ whole genome shotgun (WGS) entry which is preliminary data.</text>
</comment>
<feature type="region of interest" description="Disordered" evidence="1">
    <location>
        <begin position="89"/>
        <end position="177"/>
    </location>
</feature>
<accession>A0A9P4MRI4</accession>
<dbReference type="OrthoDB" id="5409998at2759"/>
<sequence length="350" mass="37415">MSFTTRTSGDPNLDSLQAMVNLVLTQTGRYIKESKAGGGSHRAQYAMNRAIPAATERFHDSLDELENELSLAQMVLRRDLAIRQTERKKKEQAEAAERQRLAAETSAKSGPPVNKEKEKNLTMVDAHATQSSNKPQSPAPASNVPALAASSNPPPALDTTPTTALSDPLFGPTPTTANAQESVFDFDAMFADHELSTSNHEQNFATDLPPNVTTDSTSTNINYTFDDNSAPSLLRGLEDFASNNTEAPTAQPSTGTDGANDFAILHIPNDTKLASSNSNNQSINANVSVQSTESATAGGNSQQQFEQKTELADQSGNLGDMDLDELLNGDYGNGDGGTQFDDAFFGFGEY</sequence>
<dbReference type="Proteomes" id="UP000799536">
    <property type="component" value="Unassembled WGS sequence"/>
</dbReference>
<dbReference type="AlphaFoldDB" id="A0A9P4MRI4"/>
<feature type="region of interest" description="Disordered" evidence="1">
    <location>
        <begin position="288"/>
        <end position="335"/>
    </location>
</feature>
<reference evidence="2" key="1">
    <citation type="journal article" date="2020" name="Stud. Mycol.">
        <title>101 Dothideomycetes genomes: a test case for predicting lifestyles and emergence of pathogens.</title>
        <authorList>
            <person name="Haridas S."/>
            <person name="Albert R."/>
            <person name="Binder M."/>
            <person name="Bloem J."/>
            <person name="Labutti K."/>
            <person name="Salamov A."/>
            <person name="Andreopoulos B."/>
            <person name="Baker S."/>
            <person name="Barry K."/>
            <person name="Bills G."/>
            <person name="Bluhm B."/>
            <person name="Cannon C."/>
            <person name="Castanera R."/>
            <person name="Culley D."/>
            <person name="Daum C."/>
            <person name="Ezra D."/>
            <person name="Gonzalez J."/>
            <person name="Henrissat B."/>
            <person name="Kuo A."/>
            <person name="Liang C."/>
            <person name="Lipzen A."/>
            <person name="Lutzoni F."/>
            <person name="Magnuson J."/>
            <person name="Mondo S."/>
            <person name="Nolan M."/>
            <person name="Ohm R."/>
            <person name="Pangilinan J."/>
            <person name="Park H.-J."/>
            <person name="Ramirez L."/>
            <person name="Alfaro M."/>
            <person name="Sun H."/>
            <person name="Tritt A."/>
            <person name="Yoshinaga Y."/>
            <person name="Zwiers L.-H."/>
            <person name="Turgeon B."/>
            <person name="Goodwin S."/>
            <person name="Spatafora J."/>
            <person name="Crous P."/>
            <person name="Grigoriev I."/>
        </authorList>
    </citation>
    <scope>NUCLEOTIDE SEQUENCE</scope>
    <source>
        <strain evidence="2">ATCC 74209</strain>
    </source>
</reference>
<feature type="compositionally biased region" description="Basic and acidic residues" evidence="1">
    <location>
        <begin position="89"/>
        <end position="101"/>
    </location>
</feature>
<proteinExistence type="predicted"/>
<feature type="compositionally biased region" description="Low complexity" evidence="1">
    <location>
        <begin position="139"/>
        <end position="169"/>
    </location>
</feature>
<dbReference type="EMBL" id="ML994289">
    <property type="protein sequence ID" value="KAF2197018.1"/>
    <property type="molecule type" value="Genomic_DNA"/>
</dbReference>
<keyword evidence="3" id="KW-1185">Reference proteome</keyword>
<evidence type="ECO:0000256" key="1">
    <source>
        <dbReference type="SAM" id="MobiDB-lite"/>
    </source>
</evidence>
<protein>
    <submittedName>
        <fullName evidence="2">Uncharacterized protein</fullName>
    </submittedName>
</protein>
<name>A0A9P4MRI4_9PLEO</name>
<evidence type="ECO:0000313" key="3">
    <source>
        <dbReference type="Proteomes" id="UP000799536"/>
    </source>
</evidence>
<evidence type="ECO:0000313" key="2">
    <source>
        <dbReference type="EMBL" id="KAF2197018.1"/>
    </source>
</evidence>
<gene>
    <name evidence="2" type="ORF">GQ43DRAFT_484468</name>
</gene>
<feature type="compositionally biased region" description="Polar residues" evidence="1">
    <location>
        <begin position="292"/>
        <end position="317"/>
    </location>
</feature>